<organism evidence="1 2">
    <name type="scientific">Pisolithus microcarpus 441</name>
    <dbReference type="NCBI Taxonomy" id="765257"/>
    <lineage>
        <taxon>Eukaryota</taxon>
        <taxon>Fungi</taxon>
        <taxon>Dikarya</taxon>
        <taxon>Basidiomycota</taxon>
        <taxon>Agaricomycotina</taxon>
        <taxon>Agaricomycetes</taxon>
        <taxon>Agaricomycetidae</taxon>
        <taxon>Boletales</taxon>
        <taxon>Sclerodermatineae</taxon>
        <taxon>Pisolithaceae</taxon>
        <taxon>Pisolithus</taxon>
    </lineage>
</organism>
<dbReference type="AlphaFoldDB" id="A0A0C9ZMJ4"/>
<gene>
    <name evidence="1" type="ORF">PISMIDRAFT_12627</name>
</gene>
<protein>
    <submittedName>
        <fullName evidence="1">Uncharacterized protein</fullName>
    </submittedName>
</protein>
<keyword evidence="2" id="KW-1185">Reference proteome</keyword>
<accession>A0A0C9ZMJ4</accession>
<name>A0A0C9ZMJ4_9AGAM</name>
<dbReference type="EMBL" id="KN833757">
    <property type="protein sequence ID" value="KIK21003.1"/>
    <property type="molecule type" value="Genomic_DNA"/>
</dbReference>
<sequence length="66" mass="7008">MSQALEGTADTSLARLAEVPATPVTVSTPPCSSSPTVSRHISRTAGLFGVRLFSTYYVSDVEYNLT</sequence>
<evidence type="ECO:0000313" key="2">
    <source>
        <dbReference type="Proteomes" id="UP000054018"/>
    </source>
</evidence>
<dbReference type="HOGENOM" id="CLU_2832166_0_0_1"/>
<evidence type="ECO:0000313" key="1">
    <source>
        <dbReference type="EMBL" id="KIK21003.1"/>
    </source>
</evidence>
<reference evidence="2" key="2">
    <citation type="submission" date="2015-01" db="EMBL/GenBank/DDBJ databases">
        <title>Evolutionary Origins and Diversification of the Mycorrhizal Mutualists.</title>
        <authorList>
            <consortium name="DOE Joint Genome Institute"/>
            <consortium name="Mycorrhizal Genomics Consortium"/>
            <person name="Kohler A."/>
            <person name="Kuo A."/>
            <person name="Nagy L.G."/>
            <person name="Floudas D."/>
            <person name="Copeland A."/>
            <person name="Barry K.W."/>
            <person name="Cichocki N."/>
            <person name="Veneault-Fourrey C."/>
            <person name="LaButti K."/>
            <person name="Lindquist E.A."/>
            <person name="Lipzen A."/>
            <person name="Lundell T."/>
            <person name="Morin E."/>
            <person name="Murat C."/>
            <person name="Riley R."/>
            <person name="Ohm R."/>
            <person name="Sun H."/>
            <person name="Tunlid A."/>
            <person name="Henrissat B."/>
            <person name="Grigoriev I.V."/>
            <person name="Hibbett D.S."/>
            <person name="Martin F."/>
        </authorList>
    </citation>
    <scope>NUCLEOTIDE SEQUENCE [LARGE SCALE GENOMIC DNA]</scope>
    <source>
        <strain evidence="2">441</strain>
    </source>
</reference>
<reference evidence="1 2" key="1">
    <citation type="submission" date="2014-04" db="EMBL/GenBank/DDBJ databases">
        <authorList>
            <consortium name="DOE Joint Genome Institute"/>
            <person name="Kuo A."/>
            <person name="Kohler A."/>
            <person name="Costa M.D."/>
            <person name="Nagy L.G."/>
            <person name="Floudas D."/>
            <person name="Copeland A."/>
            <person name="Barry K.W."/>
            <person name="Cichocki N."/>
            <person name="Veneault-Fourrey C."/>
            <person name="LaButti K."/>
            <person name="Lindquist E.A."/>
            <person name="Lipzen A."/>
            <person name="Lundell T."/>
            <person name="Morin E."/>
            <person name="Murat C."/>
            <person name="Sun H."/>
            <person name="Tunlid A."/>
            <person name="Henrissat B."/>
            <person name="Grigoriev I.V."/>
            <person name="Hibbett D.S."/>
            <person name="Martin F."/>
            <person name="Nordberg H.P."/>
            <person name="Cantor M.N."/>
            <person name="Hua S.X."/>
        </authorList>
    </citation>
    <scope>NUCLEOTIDE SEQUENCE [LARGE SCALE GENOMIC DNA]</scope>
    <source>
        <strain evidence="1 2">441</strain>
    </source>
</reference>
<dbReference type="Proteomes" id="UP000054018">
    <property type="component" value="Unassembled WGS sequence"/>
</dbReference>
<proteinExistence type="predicted"/>